<evidence type="ECO:0000313" key="2">
    <source>
        <dbReference type="EMBL" id="EJW70374.1"/>
    </source>
</evidence>
<name>J9E4S0_WUCBA</name>
<protein>
    <recommendedName>
        <fullName evidence="4">RRM domain-containing protein</fullName>
    </recommendedName>
</protein>
<reference evidence="3" key="1">
    <citation type="submission" date="2012-08" db="EMBL/GenBank/DDBJ databases">
        <title>The Genome Sequence of Wuchereria bancrofti.</title>
        <authorList>
            <person name="Nutman T.B."/>
            <person name="Fink D.L."/>
            <person name="Russ C."/>
            <person name="Young S."/>
            <person name="Zeng Q."/>
            <person name="Koehrsen M."/>
            <person name="Alvarado L."/>
            <person name="Berlin A."/>
            <person name="Chapman S.B."/>
            <person name="Chen Z."/>
            <person name="Freedman E."/>
            <person name="Gellesch M."/>
            <person name="Goldberg J."/>
            <person name="Griggs A."/>
            <person name="Gujja S."/>
            <person name="Heilman E.R."/>
            <person name="Heiman D."/>
            <person name="Hepburn T."/>
            <person name="Howarth C."/>
            <person name="Jen D."/>
            <person name="Larson L."/>
            <person name="Lewis B."/>
            <person name="Mehta T."/>
            <person name="Park D."/>
            <person name="Pearson M."/>
            <person name="Roberts A."/>
            <person name="Saif S."/>
            <person name="Shea T."/>
            <person name="Shenoy N."/>
            <person name="Sisk P."/>
            <person name="Stolte C."/>
            <person name="Sykes S."/>
            <person name="Walk T."/>
            <person name="White J."/>
            <person name="Yandava C."/>
            <person name="Haas B."/>
            <person name="Henn M.R."/>
            <person name="Nusbaum C."/>
            <person name="Birren B."/>
        </authorList>
    </citation>
    <scope>NUCLEOTIDE SEQUENCE [LARGE SCALE GENOMIC DNA]</scope>
    <source>
        <strain evidence="3">NA</strain>
    </source>
</reference>
<gene>
    <name evidence="2" type="ORF">WUBG_18721</name>
</gene>
<dbReference type="SUPFAM" id="SSF54928">
    <property type="entry name" value="RNA-binding domain, RBD"/>
    <property type="match status" value="1"/>
</dbReference>
<dbReference type="Proteomes" id="UP000004810">
    <property type="component" value="Unassembled WGS sequence"/>
</dbReference>
<dbReference type="Gene3D" id="3.30.70.330">
    <property type="match status" value="1"/>
</dbReference>
<dbReference type="AlphaFoldDB" id="J9E4S0"/>
<dbReference type="GO" id="GO:0003676">
    <property type="term" value="F:nucleic acid binding"/>
    <property type="evidence" value="ECO:0007669"/>
    <property type="project" value="InterPro"/>
</dbReference>
<dbReference type="EMBL" id="ADBV01022227">
    <property type="protein sequence ID" value="EJW70374.1"/>
    <property type="molecule type" value="Genomic_DNA"/>
</dbReference>
<evidence type="ECO:0000256" key="1">
    <source>
        <dbReference type="SAM" id="MobiDB-lite"/>
    </source>
</evidence>
<comment type="caution">
    <text evidence="2">The sequence shown here is derived from an EMBL/GenBank/DDBJ whole genome shotgun (WGS) entry which is preliminary data.</text>
</comment>
<evidence type="ECO:0008006" key="4">
    <source>
        <dbReference type="Google" id="ProtNLM"/>
    </source>
</evidence>
<feature type="region of interest" description="Disordered" evidence="1">
    <location>
        <begin position="1"/>
        <end position="51"/>
    </location>
</feature>
<sequence length="93" mass="10592">MEEVKTEQSEAVTEETVEIETKTETQAEAVEETDTEQTAETTTTNKEIDPNTSNYIRLRGLPFSAKEDDVRAFLEGYDLFKNIYLHILSSVDL</sequence>
<proteinExistence type="predicted"/>
<organism evidence="2 3">
    <name type="scientific">Wuchereria bancrofti</name>
    <dbReference type="NCBI Taxonomy" id="6293"/>
    <lineage>
        <taxon>Eukaryota</taxon>
        <taxon>Metazoa</taxon>
        <taxon>Ecdysozoa</taxon>
        <taxon>Nematoda</taxon>
        <taxon>Chromadorea</taxon>
        <taxon>Rhabditida</taxon>
        <taxon>Spirurina</taxon>
        <taxon>Spiruromorpha</taxon>
        <taxon>Filarioidea</taxon>
        <taxon>Onchocercidae</taxon>
        <taxon>Wuchereria</taxon>
    </lineage>
</organism>
<evidence type="ECO:0000313" key="3">
    <source>
        <dbReference type="Proteomes" id="UP000004810"/>
    </source>
</evidence>
<dbReference type="InterPro" id="IPR012677">
    <property type="entry name" value="Nucleotide-bd_a/b_plait_sf"/>
</dbReference>
<accession>J9E4S0</accession>
<dbReference type="InterPro" id="IPR035979">
    <property type="entry name" value="RBD_domain_sf"/>
</dbReference>